<proteinExistence type="inferred from homology"/>
<evidence type="ECO:0000256" key="8">
    <source>
        <dbReference type="ARBA" id="ARBA00023186"/>
    </source>
</evidence>
<feature type="domain" description="PPIase FKBP-type" evidence="16">
    <location>
        <begin position="165"/>
        <end position="245"/>
    </location>
</feature>
<dbReference type="Pfam" id="PF00254">
    <property type="entry name" value="FKBP_C"/>
    <property type="match status" value="1"/>
</dbReference>
<evidence type="ECO:0000256" key="4">
    <source>
        <dbReference type="ARBA" id="ARBA00016902"/>
    </source>
</evidence>
<dbReference type="HAMAP" id="MF_00303">
    <property type="entry name" value="Trigger_factor_Tig"/>
    <property type="match status" value="1"/>
</dbReference>
<keyword evidence="15" id="KW-0175">Coiled coil</keyword>
<dbReference type="GO" id="GO:0006457">
    <property type="term" value="P:protein folding"/>
    <property type="evidence" value="ECO:0007669"/>
    <property type="project" value="UniProtKB-UniRule"/>
</dbReference>
<dbReference type="InterPro" id="IPR037041">
    <property type="entry name" value="Trigger_fac_C_sf"/>
</dbReference>
<dbReference type="Gene3D" id="1.10.3120.10">
    <property type="entry name" value="Trigger factor, C-terminal domain"/>
    <property type="match status" value="1"/>
</dbReference>
<gene>
    <name evidence="12" type="primary">tig</name>
    <name evidence="17" type="ORF">HELGO_WM6412</name>
</gene>
<dbReference type="SUPFAM" id="SSF109998">
    <property type="entry name" value="Triger factor/SurA peptide-binding domain-like"/>
    <property type="match status" value="1"/>
</dbReference>
<dbReference type="Gene3D" id="3.30.70.1050">
    <property type="entry name" value="Trigger factor ribosome-binding domain"/>
    <property type="match status" value="1"/>
</dbReference>
<evidence type="ECO:0000256" key="3">
    <source>
        <dbReference type="ARBA" id="ARBA00013194"/>
    </source>
</evidence>
<dbReference type="AlphaFoldDB" id="A0A6S6T754"/>
<dbReference type="Pfam" id="PF05697">
    <property type="entry name" value="Trigger_N"/>
    <property type="match status" value="1"/>
</dbReference>
<name>A0A6S6T754_9BACT</name>
<keyword evidence="9 12" id="KW-0413">Isomerase</keyword>
<evidence type="ECO:0000256" key="7">
    <source>
        <dbReference type="ARBA" id="ARBA00023110"/>
    </source>
</evidence>
<dbReference type="GO" id="GO:0051301">
    <property type="term" value="P:cell division"/>
    <property type="evidence" value="ECO:0007669"/>
    <property type="project" value="UniProtKB-KW"/>
</dbReference>
<dbReference type="InterPro" id="IPR008880">
    <property type="entry name" value="Trigger_fac_C"/>
</dbReference>
<keyword evidence="10 12" id="KW-0131">Cell cycle</keyword>
<accession>A0A6S6T754</accession>
<dbReference type="GO" id="GO:0005737">
    <property type="term" value="C:cytoplasm"/>
    <property type="evidence" value="ECO:0007669"/>
    <property type="project" value="UniProtKB-SubCell"/>
</dbReference>
<evidence type="ECO:0000256" key="11">
    <source>
        <dbReference type="ARBA" id="ARBA00029986"/>
    </source>
</evidence>
<dbReference type="GO" id="GO:0003755">
    <property type="term" value="F:peptidyl-prolyl cis-trans isomerase activity"/>
    <property type="evidence" value="ECO:0007669"/>
    <property type="project" value="UniProtKB-UniRule"/>
</dbReference>
<dbReference type="InterPro" id="IPR027304">
    <property type="entry name" value="Trigger_fact/SurA_dom_sf"/>
</dbReference>
<comment type="domain">
    <text evidence="12">Consists of 3 domains; the N-terminus binds the ribosome, the middle domain has PPIase activity, while the C-terminus has intrinsic chaperone activity on its own.</text>
</comment>
<evidence type="ECO:0000256" key="14">
    <source>
        <dbReference type="RuleBase" id="RU003914"/>
    </source>
</evidence>
<dbReference type="InterPro" id="IPR001179">
    <property type="entry name" value="PPIase_FKBP_dom"/>
</dbReference>
<keyword evidence="6 12" id="KW-0132">Cell division</keyword>
<dbReference type="SUPFAM" id="SSF54534">
    <property type="entry name" value="FKBP-like"/>
    <property type="match status" value="1"/>
</dbReference>
<organism evidence="17">
    <name type="scientific">uncultured Campylobacterales bacterium</name>
    <dbReference type="NCBI Taxonomy" id="352960"/>
    <lineage>
        <taxon>Bacteria</taxon>
        <taxon>Pseudomonadati</taxon>
        <taxon>Campylobacterota</taxon>
        <taxon>Epsilonproteobacteria</taxon>
        <taxon>Campylobacterales</taxon>
        <taxon>environmental samples</taxon>
    </lineage>
</organism>
<dbReference type="FunFam" id="3.10.50.40:FF:000001">
    <property type="entry name" value="Trigger factor"/>
    <property type="match status" value="1"/>
</dbReference>
<dbReference type="Pfam" id="PF05698">
    <property type="entry name" value="Trigger_C"/>
    <property type="match status" value="1"/>
</dbReference>
<reference evidence="17" key="1">
    <citation type="submission" date="2020-01" db="EMBL/GenBank/DDBJ databases">
        <authorList>
            <person name="Meier V. D."/>
            <person name="Meier V D."/>
        </authorList>
    </citation>
    <scope>NUCLEOTIDE SEQUENCE</scope>
    <source>
        <strain evidence="17">HLG_WM_MAG_12</strain>
    </source>
</reference>
<dbReference type="EC" id="5.2.1.8" evidence="3 12"/>
<dbReference type="SUPFAM" id="SSF102735">
    <property type="entry name" value="Trigger factor ribosome-binding domain"/>
    <property type="match status" value="1"/>
</dbReference>
<protein>
    <recommendedName>
        <fullName evidence="4 12">Trigger factor</fullName>
        <shortName evidence="12">TF</shortName>
        <ecNumber evidence="3 12">5.2.1.8</ecNumber>
    </recommendedName>
    <alternativeName>
        <fullName evidence="11 12">PPIase</fullName>
    </alternativeName>
</protein>
<keyword evidence="8 12" id="KW-0143">Chaperone</keyword>
<evidence type="ECO:0000256" key="1">
    <source>
        <dbReference type="ARBA" id="ARBA00000971"/>
    </source>
</evidence>
<evidence type="ECO:0000256" key="2">
    <source>
        <dbReference type="ARBA" id="ARBA00005464"/>
    </source>
</evidence>
<keyword evidence="5 12" id="KW-0963">Cytoplasm</keyword>
<evidence type="ECO:0000256" key="15">
    <source>
        <dbReference type="SAM" id="Coils"/>
    </source>
</evidence>
<comment type="subcellular location">
    <subcellularLocation>
        <location evidence="12">Cytoplasm</location>
    </subcellularLocation>
    <text evidence="12">About half TF is bound to the ribosome near the polypeptide exit tunnel while the other half is free in the cytoplasm.</text>
</comment>
<dbReference type="InterPro" id="IPR046357">
    <property type="entry name" value="PPIase_dom_sf"/>
</dbReference>
<evidence type="ECO:0000256" key="5">
    <source>
        <dbReference type="ARBA" id="ARBA00022490"/>
    </source>
</evidence>
<evidence type="ECO:0000256" key="13">
    <source>
        <dbReference type="PROSITE-ProRule" id="PRU00277"/>
    </source>
</evidence>
<comment type="function">
    <text evidence="12">Involved in protein export. Acts as a chaperone by maintaining the newly synthesized protein in an open conformation. Functions as a peptidyl-prolyl cis-trans isomerase.</text>
</comment>
<dbReference type="PROSITE" id="PS50059">
    <property type="entry name" value="FKBP_PPIASE"/>
    <property type="match status" value="1"/>
</dbReference>
<evidence type="ECO:0000259" key="16">
    <source>
        <dbReference type="PROSITE" id="PS50059"/>
    </source>
</evidence>
<evidence type="ECO:0000256" key="12">
    <source>
        <dbReference type="HAMAP-Rule" id="MF_00303"/>
    </source>
</evidence>
<dbReference type="PIRSF" id="PIRSF003095">
    <property type="entry name" value="Trigger_factor"/>
    <property type="match status" value="1"/>
</dbReference>
<keyword evidence="7 12" id="KW-0697">Rotamase</keyword>
<feature type="coiled-coil region" evidence="15">
    <location>
        <begin position="328"/>
        <end position="355"/>
    </location>
</feature>
<dbReference type="Gene3D" id="3.10.50.40">
    <property type="match status" value="1"/>
</dbReference>
<comment type="similarity">
    <text evidence="2 12 14">Belongs to the FKBP-type PPIase family. Tig subfamily.</text>
</comment>
<dbReference type="NCBIfam" id="TIGR00115">
    <property type="entry name" value="tig"/>
    <property type="match status" value="1"/>
</dbReference>
<dbReference type="InterPro" id="IPR005215">
    <property type="entry name" value="Trig_fac"/>
</dbReference>
<dbReference type="GO" id="GO:0015031">
    <property type="term" value="P:protein transport"/>
    <property type="evidence" value="ECO:0007669"/>
    <property type="project" value="UniProtKB-UniRule"/>
</dbReference>
<dbReference type="InterPro" id="IPR008881">
    <property type="entry name" value="Trigger_fac_ribosome-bd_bac"/>
</dbReference>
<evidence type="ECO:0000256" key="6">
    <source>
        <dbReference type="ARBA" id="ARBA00022618"/>
    </source>
</evidence>
<comment type="catalytic activity">
    <reaction evidence="1 12 13">
        <text>[protein]-peptidylproline (omega=180) = [protein]-peptidylproline (omega=0)</text>
        <dbReference type="Rhea" id="RHEA:16237"/>
        <dbReference type="Rhea" id="RHEA-COMP:10747"/>
        <dbReference type="Rhea" id="RHEA-COMP:10748"/>
        <dbReference type="ChEBI" id="CHEBI:83833"/>
        <dbReference type="ChEBI" id="CHEBI:83834"/>
        <dbReference type="EC" id="5.2.1.8"/>
    </reaction>
</comment>
<evidence type="ECO:0000256" key="9">
    <source>
        <dbReference type="ARBA" id="ARBA00023235"/>
    </source>
</evidence>
<dbReference type="InterPro" id="IPR036611">
    <property type="entry name" value="Trigger_fac_ribosome-bd_sf"/>
</dbReference>
<dbReference type="EMBL" id="CACVAW010000044">
    <property type="protein sequence ID" value="CAA6811210.1"/>
    <property type="molecule type" value="Genomic_DNA"/>
</dbReference>
<sequence length="434" mass="49243">MNVNSTRKDSANAVVVAEISSQTIENTENKIASSLSKTAKIDGFRKGKVPLNVIKKTYQEQILTQRNQELFSQVLSKSIEDLKITQNDVIGDAVFNKFENNDNKIDMEFKISIRPEVKLGDYKSMIPEIKVPKVDNKKIEENLKNYYSNFAEISDAEDSAKLANGDIAVMDFAGYLGDEQFEGGSAQNHSLDIGSNTFIPGFEEQMVGMKKGESKDINVTFPTEYGAEKLAGKDVIFKVTLNNIQTKKLPETLNEEQLKTLLPNVENPTIEKLKQDIEQSLQNQELNGVFADEVRPEFIENLVKNHKFDLPEAIIEKEIDNLLNRSLQSKSEDEIKKLSNDKEAVEKLRTEFVEEAENNVKMTFLIDELSKKESIEVNDQEVSQVIYMEAYQSGKNPADHFKLYQERGLIPVVKMSLIENKLLEKIFREKAGLK</sequence>
<evidence type="ECO:0000256" key="10">
    <source>
        <dbReference type="ARBA" id="ARBA00023306"/>
    </source>
</evidence>
<evidence type="ECO:0000313" key="17">
    <source>
        <dbReference type="EMBL" id="CAA6811210.1"/>
    </source>
</evidence>